<proteinExistence type="predicted"/>
<reference evidence="2 3" key="1">
    <citation type="submission" date="2020-02" db="EMBL/GenBank/DDBJ databases">
        <title>Integrative conjugative elements (ICEs) and plasmids drive adaptation of Pseudomonas nitroreducens strain HBP1 to wastewater environment.</title>
        <authorList>
            <person name="Sentchilo V."/>
            <person name="Carraro N."/>
            <person name="Bertelli C."/>
            <person name="van der Meer J.R."/>
        </authorList>
    </citation>
    <scope>NUCLEOTIDE SEQUENCE [LARGE SCALE GENOMIC DNA]</scope>
    <source>
        <strain evidence="2 3">HBP1</strain>
    </source>
</reference>
<name>A0A6G6J205_PSENT</name>
<dbReference type="KEGG" id="pnt:G5B91_25715"/>
<feature type="region of interest" description="Disordered" evidence="1">
    <location>
        <begin position="252"/>
        <end position="283"/>
    </location>
</feature>
<dbReference type="EMBL" id="CP049140">
    <property type="protein sequence ID" value="QIE89476.1"/>
    <property type="molecule type" value="Genomic_DNA"/>
</dbReference>
<sequence>MTDLTITGGQAATMTSLELVDFINSHRKQQAEQAGQPFASSDFPELLHKNFLAKVPEVLGERSAEFSADLPDNYGRPRRGYRFPKRESCLMAMSYSYDLQAAVFDHMTALEEKLAKPLTAAEQLLASVQLTVDLERRQRQTEHQVAALAESVGDMDRAHPLLDSIPNGMESITAIRQRIGKQYGLPPRVIDAVVREMPHSPRPFAMVRSKHEELNARPFAVWAKAEISRVFERFARGCTFVTQHRAVHPDFGAGQERFQMRGSPEDMSSSAHIPSIHGREGQP</sequence>
<evidence type="ECO:0008006" key="4">
    <source>
        <dbReference type="Google" id="ProtNLM"/>
    </source>
</evidence>
<dbReference type="AlphaFoldDB" id="A0A6G6J205"/>
<evidence type="ECO:0000313" key="2">
    <source>
        <dbReference type="EMBL" id="QIE89476.1"/>
    </source>
</evidence>
<evidence type="ECO:0000256" key="1">
    <source>
        <dbReference type="SAM" id="MobiDB-lite"/>
    </source>
</evidence>
<dbReference type="RefSeq" id="WP_024762909.1">
    <property type="nucleotide sequence ID" value="NZ_CP049140.1"/>
</dbReference>
<gene>
    <name evidence="2" type="ORF">G5B91_25715</name>
</gene>
<dbReference type="Proteomes" id="UP000501063">
    <property type="component" value="Chromosome"/>
</dbReference>
<protein>
    <recommendedName>
        <fullName evidence="4">Rha family transcriptional regulator</fullName>
    </recommendedName>
</protein>
<evidence type="ECO:0000313" key="3">
    <source>
        <dbReference type="Proteomes" id="UP000501063"/>
    </source>
</evidence>
<accession>A0A6G6J205</accession>
<organism evidence="2 3">
    <name type="scientific">Pseudomonas nitroreducens</name>
    <dbReference type="NCBI Taxonomy" id="46680"/>
    <lineage>
        <taxon>Bacteria</taxon>
        <taxon>Pseudomonadati</taxon>
        <taxon>Pseudomonadota</taxon>
        <taxon>Gammaproteobacteria</taxon>
        <taxon>Pseudomonadales</taxon>
        <taxon>Pseudomonadaceae</taxon>
        <taxon>Pseudomonas</taxon>
    </lineage>
</organism>